<gene>
    <name evidence="3" type="ORF">JNE38_20020</name>
</gene>
<dbReference type="Gene3D" id="3.40.50.720">
    <property type="entry name" value="NAD(P)-binding Rossmann-like Domain"/>
    <property type="match status" value="1"/>
</dbReference>
<dbReference type="SUPFAM" id="SSF51735">
    <property type="entry name" value="NAD(P)-binding Rossmann-fold domains"/>
    <property type="match status" value="1"/>
</dbReference>
<sequence>MRLKGSNAVITGVSHKKGIGAAIARAFAAEGANIFFTHWQAEPDWALGFQKEIEEYGVRCAGMSFDLADPAVPVQLLDAAAEQIGEPTILVNNAAYSTRDGYELLDADMLDAHYAVNVRATCLLSVVFARRLSQADLKKGRIINLTSGQGQGPMIGELAYVASKGAISAFTLSLSAEVAPLGITVNAINPGPTDTGWMSPELEERLFPQFLLGRMGQPEDAARLAVFLASEEGGWITGQVINSEGGFLRR</sequence>
<evidence type="ECO:0000313" key="3">
    <source>
        <dbReference type="EMBL" id="QRG70691.1"/>
    </source>
</evidence>
<keyword evidence="4" id="KW-1185">Reference proteome</keyword>
<accession>A0ABX7FY04</accession>
<proteinExistence type="inferred from homology"/>
<keyword evidence="2" id="KW-0560">Oxidoreductase</keyword>
<dbReference type="EMBL" id="CP069127">
    <property type="protein sequence ID" value="QRG70691.1"/>
    <property type="molecule type" value="Genomic_DNA"/>
</dbReference>
<protein>
    <submittedName>
        <fullName evidence="3">SDR family oxidoreductase</fullName>
    </submittedName>
</protein>
<dbReference type="InterPro" id="IPR002347">
    <property type="entry name" value="SDR_fam"/>
</dbReference>
<dbReference type="PANTHER" id="PTHR48107:SF7">
    <property type="entry name" value="RE15974P"/>
    <property type="match status" value="1"/>
</dbReference>
<evidence type="ECO:0000256" key="2">
    <source>
        <dbReference type="ARBA" id="ARBA00023002"/>
    </source>
</evidence>
<evidence type="ECO:0000256" key="1">
    <source>
        <dbReference type="ARBA" id="ARBA00006484"/>
    </source>
</evidence>
<organism evidence="3 4">
    <name type="scientific">Brevibacillus choshinensis</name>
    <dbReference type="NCBI Taxonomy" id="54911"/>
    <lineage>
        <taxon>Bacteria</taxon>
        <taxon>Bacillati</taxon>
        <taxon>Bacillota</taxon>
        <taxon>Bacilli</taxon>
        <taxon>Bacillales</taxon>
        <taxon>Paenibacillaceae</taxon>
        <taxon>Brevibacillus</taxon>
    </lineage>
</organism>
<dbReference type="InterPro" id="IPR020904">
    <property type="entry name" value="Sc_DH/Rdtase_CS"/>
</dbReference>
<evidence type="ECO:0000313" key="4">
    <source>
        <dbReference type="Proteomes" id="UP000596248"/>
    </source>
</evidence>
<name>A0ABX7FY04_BRECH</name>
<dbReference type="CDD" id="cd05233">
    <property type="entry name" value="SDR_c"/>
    <property type="match status" value="1"/>
</dbReference>
<reference evidence="3 4" key="1">
    <citation type="submission" date="2021-01" db="EMBL/GenBank/DDBJ databases">
        <title>Identification of strong promoters based on the transcriptome of Brevibacillus choshinensis.</title>
        <authorList>
            <person name="Yao D."/>
            <person name="Zhang K."/>
            <person name="Wu J."/>
        </authorList>
    </citation>
    <scope>NUCLEOTIDE SEQUENCE [LARGE SCALE GENOMIC DNA]</scope>
    <source>
        <strain evidence="3 4">HPD31-SP3</strain>
    </source>
</reference>
<dbReference type="Proteomes" id="UP000596248">
    <property type="component" value="Chromosome"/>
</dbReference>
<comment type="similarity">
    <text evidence="1">Belongs to the short-chain dehydrogenases/reductases (SDR) family.</text>
</comment>
<dbReference type="PRINTS" id="PR00081">
    <property type="entry name" value="GDHRDH"/>
</dbReference>
<dbReference type="PRINTS" id="PR00080">
    <property type="entry name" value="SDRFAMILY"/>
</dbReference>
<dbReference type="InterPro" id="IPR036291">
    <property type="entry name" value="NAD(P)-bd_dom_sf"/>
</dbReference>
<dbReference type="NCBIfam" id="NF009389">
    <property type="entry name" value="PRK12748.1"/>
    <property type="match status" value="1"/>
</dbReference>
<dbReference type="Pfam" id="PF13561">
    <property type="entry name" value="adh_short_C2"/>
    <property type="match status" value="1"/>
</dbReference>
<dbReference type="PROSITE" id="PS00061">
    <property type="entry name" value="ADH_SHORT"/>
    <property type="match status" value="1"/>
</dbReference>
<dbReference type="PANTHER" id="PTHR48107">
    <property type="entry name" value="NADPH-DEPENDENT ALDEHYDE REDUCTASE-LIKE PROTEIN, CHLOROPLASTIC-RELATED"/>
    <property type="match status" value="1"/>
</dbReference>